<comment type="caution">
    <text evidence="2">The sequence shown here is derived from an EMBL/GenBank/DDBJ whole genome shotgun (WGS) entry which is preliminary data.</text>
</comment>
<dbReference type="InterPro" id="IPR043502">
    <property type="entry name" value="DNA/RNA_pol_sf"/>
</dbReference>
<proteinExistence type="predicted"/>
<feature type="region of interest" description="Disordered" evidence="1">
    <location>
        <begin position="496"/>
        <end position="524"/>
    </location>
</feature>
<organism evidence="2 3">
    <name type="scientific">Prorocentrum cordatum</name>
    <dbReference type="NCBI Taxonomy" id="2364126"/>
    <lineage>
        <taxon>Eukaryota</taxon>
        <taxon>Sar</taxon>
        <taxon>Alveolata</taxon>
        <taxon>Dinophyceae</taxon>
        <taxon>Prorocentrales</taxon>
        <taxon>Prorocentraceae</taxon>
        <taxon>Prorocentrum</taxon>
    </lineage>
</organism>
<gene>
    <name evidence="2" type="ORF">PCOR1329_LOCUS59021</name>
</gene>
<feature type="compositionally biased region" description="Basic and acidic residues" evidence="1">
    <location>
        <begin position="510"/>
        <end position="524"/>
    </location>
</feature>
<reference evidence="2" key="1">
    <citation type="submission" date="2023-10" db="EMBL/GenBank/DDBJ databases">
        <authorList>
            <person name="Chen Y."/>
            <person name="Shah S."/>
            <person name="Dougan E. K."/>
            <person name="Thang M."/>
            <person name="Chan C."/>
        </authorList>
    </citation>
    <scope>NUCLEOTIDE SEQUENCE [LARGE SCALE GENOMIC DNA]</scope>
</reference>
<keyword evidence="3" id="KW-1185">Reference proteome</keyword>
<evidence type="ECO:0000313" key="3">
    <source>
        <dbReference type="Proteomes" id="UP001189429"/>
    </source>
</evidence>
<accession>A0ABN9VP04</accession>
<sequence>MPEPLLKMLGAGHGLLRDPAALDPKLARRGCDFGRALSELFDAGVVELRLIADARAANLRFVEPAYTELASPEALAAIEYDGPDMIRFCSGDVEVCFYQCELPAWARRYFTLPAIKSQCLPAAMRGQMGLARGTSELKFRFRVVPMGWSWAVHLIQQGHLHVMKRALQSGRWVLDKRPGVDLLQEGAKVLYIDNFAVASVDQGRGERAVQLMREALAELGVASAIEASDGSKAELLGCELDRSTGRWRIKPKRIWRLMGALDYLLEVKGRKVTGHEIERVLGHIVAACMLRREALAMLSACYTFAETSGLKRQPLWASAQQELLWVRSLLPCIVSEMGKPWSQTVTAYDASPWGCGVVETEWGPEEVASHGRLSERARFRGPLAAAGAPRDRTMEAEVAQAPDAALILTGRVSEFPEVRSRALAEATWRVVGCGRWRRREAIHCLEAASVCWAARRIAKRARRHGQRHLVLGDSMSADADGSGADSAAHLEFRVRPSQRGQQTVPLGAAHDARPGPTERRGDAEVRRQVVQDRELLCPRLPRLAAEKVRLKTQTIYLGVLRALLAWPRLGCPPDWSREDWDCTLVEFVEWLFAKGGAAATAKRVGPALLWGDPRLAVGSLRATFPVLQQALKGWVQQRPEFARPPLPWVAVAAAARELLDLNTGMAASGIMIMFETYTRPSELLALSTDHAVLPLPGESGAARWLTFVIRAQEALVPSKTFDISVPLDLERQRWLARCVEVVVRRRGSGSSLLGLVCADFAAAFKTVLKGVGASVLQGTLYSLRHGGASHDRSMGARSLAAAQQRGGWRAFRSATRCEKHGRLGLEPQKLEPTRLAAMRRRSAGIELAFEKYFGLR</sequence>
<dbReference type="EMBL" id="CAUYUJ010017345">
    <property type="protein sequence ID" value="CAK0873971.1"/>
    <property type="molecule type" value="Genomic_DNA"/>
</dbReference>
<evidence type="ECO:0000256" key="1">
    <source>
        <dbReference type="SAM" id="MobiDB-lite"/>
    </source>
</evidence>
<name>A0ABN9VP04_9DINO</name>
<dbReference type="Proteomes" id="UP001189429">
    <property type="component" value="Unassembled WGS sequence"/>
</dbReference>
<protein>
    <submittedName>
        <fullName evidence="2">Uncharacterized protein</fullName>
    </submittedName>
</protein>
<evidence type="ECO:0000313" key="2">
    <source>
        <dbReference type="EMBL" id="CAK0873971.1"/>
    </source>
</evidence>
<dbReference type="SUPFAM" id="SSF56672">
    <property type="entry name" value="DNA/RNA polymerases"/>
    <property type="match status" value="1"/>
</dbReference>